<keyword evidence="2" id="KW-1185">Reference proteome</keyword>
<reference evidence="2" key="1">
    <citation type="journal article" date="2023" name="Nat. Plants">
        <title>Single-cell RNA sequencing provides a high-resolution roadmap for understanding the multicellular compartmentation of specialized metabolism.</title>
        <authorList>
            <person name="Sun S."/>
            <person name="Shen X."/>
            <person name="Li Y."/>
            <person name="Li Y."/>
            <person name="Wang S."/>
            <person name="Li R."/>
            <person name="Zhang H."/>
            <person name="Shen G."/>
            <person name="Guo B."/>
            <person name="Wei J."/>
            <person name="Xu J."/>
            <person name="St-Pierre B."/>
            <person name="Chen S."/>
            <person name="Sun C."/>
        </authorList>
    </citation>
    <scope>NUCLEOTIDE SEQUENCE [LARGE SCALE GENOMIC DNA]</scope>
</reference>
<sequence>MESQEGLDPEVGSRADLISLERSGVPRATEVLGQEFLDQISPKGHRFMFPLPPTVGSRQKRKKEERDLPATGIGSQIGYVTNFPQLSPPLVRNYIREGELKVSKKIQGSKRKSQRRKEFIVKKF</sequence>
<organism evidence="1 2">
    <name type="scientific">Catharanthus roseus</name>
    <name type="common">Madagascar periwinkle</name>
    <name type="synonym">Vinca rosea</name>
    <dbReference type="NCBI Taxonomy" id="4058"/>
    <lineage>
        <taxon>Eukaryota</taxon>
        <taxon>Viridiplantae</taxon>
        <taxon>Streptophyta</taxon>
        <taxon>Embryophyta</taxon>
        <taxon>Tracheophyta</taxon>
        <taxon>Spermatophyta</taxon>
        <taxon>Magnoliopsida</taxon>
        <taxon>eudicotyledons</taxon>
        <taxon>Gunneridae</taxon>
        <taxon>Pentapetalae</taxon>
        <taxon>asterids</taxon>
        <taxon>lamiids</taxon>
        <taxon>Gentianales</taxon>
        <taxon>Apocynaceae</taxon>
        <taxon>Rauvolfioideae</taxon>
        <taxon>Vinceae</taxon>
        <taxon>Catharanthinae</taxon>
        <taxon>Catharanthus</taxon>
    </lineage>
</organism>
<proteinExistence type="predicted"/>
<dbReference type="EMBL" id="CM044702">
    <property type="protein sequence ID" value="KAI5675849.1"/>
    <property type="molecule type" value="Genomic_DNA"/>
</dbReference>
<evidence type="ECO:0000313" key="1">
    <source>
        <dbReference type="EMBL" id="KAI5675849.1"/>
    </source>
</evidence>
<accession>A0ACC0BTB0</accession>
<evidence type="ECO:0000313" key="2">
    <source>
        <dbReference type="Proteomes" id="UP001060085"/>
    </source>
</evidence>
<protein>
    <submittedName>
        <fullName evidence="1">Uncharacterized protein</fullName>
    </submittedName>
</protein>
<name>A0ACC0BTB0_CATRO</name>
<dbReference type="Proteomes" id="UP001060085">
    <property type="component" value="Linkage Group LG02"/>
</dbReference>
<gene>
    <name evidence="1" type="ORF">M9H77_06799</name>
</gene>
<comment type="caution">
    <text evidence="1">The sequence shown here is derived from an EMBL/GenBank/DDBJ whole genome shotgun (WGS) entry which is preliminary data.</text>
</comment>